<evidence type="ECO:0000256" key="5">
    <source>
        <dbReference type="ARBA" id="ARBA00022989"/>
    </source>
</evidence>
<comment type="similarity">
    <text evidence="2">Belongs to the UPF0324 family.</text>
</comment>
<keyword evidence="3" id="KW-1003">Cell membrane</keyword>
<feature type="transmembrane region" description="Helical" evidence="7">
    <location>
        <begin position="73"/>
        <end position="92"/>
    </location>
</feature>
<accession>A0A9D2EBG3</accession>
<evidence type="ECO:0000256" key="7">
    <source>
        <dbReference type="SAM" id="Phobius"/>
    </source>
</evidence>
<keyword evidence="4 7" id="KW-0812">Transmembrane</keyword>
<dbReference type="GO" id="GO:0005886">
    <property type="term" value="C:plasma membrane"/>
    <property type="evidence" value="ECO:0007669"/>
    <property type="project" value="UniProtKB-SubCell"/>
</dbReference>
<evidence type="ECO:0000256" key="6">
    <source>
        <dbReference type="ARBA" id="ARBA00023136"/>
    </source>
</evidence>
<dbReference type="Pfam" id="PF03601">
    <property type="entry name" value="Cons_hypoth698"/>
    <property type="match status" value="1"/>
</dbReference>
<gene>
    <name evidence="8" type="ORF">H9815_00495</name>
</gene>
<evidence type="ECO:0000256" key="1">
    <source>
        <dbReference type="ARBA" id="ARBA00004651"/>
    </source>
</evidence>
<dbReference type="InterPro" id="IPR018383">
    <property type="entry name" value="UPF0324_pro"/>
</dbReference>
<comment type="subcellular location">
    <subcellularLocation>
        <location evidence="1">Cell membrane</location>
        <topology evidence="1">Multi-pass membrane protein</topology>
    </subcellularLocation>
</comment>
<dbReference type="Proteomes" id="UP000824037">
    <property type="component" value="Unassembled WGS sequence"/>
</dbReference>
<reference evidence="8" key="2">
    <citation type="submission" date="2021-04" db="EMBL/GenBank/DDBJ databases">
        <authorList>
            <person name="Gilroy R."/>
        </authorList>
    </citation>
    <scope>NUCLEOTIDE SEQUENCE</scope>
    <source>
        <strain evidence="8">ChiGjej4B4-7305</strain>
    </source>
</reference>
<name>A0A9D2EBG3_9MICO</name>
<evidence type="ECO:0000313" key="8">
    <source>
        <dbReference type="EMBL" id="HIZ34230.1"/>
    </source>
</evidence>
<reference evidence="8" key="1">
    <citation type="journal article" date="2021" name="PeerJ">
        <title>Extensive microbial diversity within the chicken gut microbiome revealed by metagenomics and culture.</title>
        <authorList>
            <person name="Gilroy R."/>
            <person name="Ravi A."/>
            <person name="Getino M."/>
            <person name="Pursley I."/>
            <person name="Horton D.L."/>
            <person name="Alikhan N.F."/>
            <person name="Baker D."/>
            <person name="Gharbi K."/>
            <person name="Hall N."/>
            <person name="Watson M."/>
            <person name="Adriaenssens E.M."/>
            <person name="Foster-Nyarko E."/>
            <person name="Jarju S."/>
            <person name="Secka A."/>
            <person name="Antonio M."/>
            <person name="Oren A."/>
            <person name="Chaudhuri R.R."/>
            <person name="La Ragione R."/>
            <person name="Hildebrand F."/>
            <person name="Pallen M.J."/>
        </authorList>
    </citation>
    <scope>NUCLEOTIDE SEQUENCE</scope>
    <source>
        <strain evidence="8">ChiGjej4B4-7305</strain>
    </source>
</reference>
<dbReference type="PANTHER" id="PTHR30106">
    <property type="entry name" value="INNER MEMBRANE PROTEIN YEIH-RELATED"/>
    <property type="match status" value="1"/>
</dbReference>
<proteinExistence type="inferred from homology"/>
<protein>
    <submittedName>
        <fullName evidence="8">Sulfate exporter family transporter</fullName>
    </submittedName>
</protein>
<organism evidence="8 9">
    <name type="scientific">Candidatus Ruania gallistercoris</name>
    <dbReference type="NCBI Taxonomy" id="2838746"/>
    <lineage>
        <taxon>Bacteria</taxon>
        <taxon>Bacillati</taxon>
        <taxon>Actinomycetota</taxon>
        <taxon>Actinomycetes</taxon>
        <taxon>Micrococcales</taxon>
        <taxon>Ruaniaceae</taxon>
        <taxon>Ruania</taxon>
    </lineage>
</organism>
<feature type="transmembrane region" description="Helical" evidence="7">
    <location>
        <begin position="21"/>
        <end position="38"/>
    </location>
</feature>
<feature type="transmembrane region" description="Helical" evidence="7">
    <location>
        <begin position="135"/>
        <end position="155"/>
    </location>
</feature>
<feature type="transmembrane region" description="Helical" evidence="7">
    <location>
        <begin position="332"/>
        <end position="353"/>
    </location>
</feature>
<feature type="transmembrane region" description="Helical" evidence="7">
    <location>
        <begin position="44"/>
        <end position="61"/>
    </location>
</feature>
<evidence type="ECO:0000256" key="4">
    <source>
        <dbReference type="ARBA" id="ARBA00022692"/>
    </source>
</evidence>
<keyword evidence="5 7" id="KW-1133">Transmembrane helix</keyword>
<dbReference type="PANTHER" id="PTHR30106:SF1">
    <property type="entry name" value="UPF0324 MEMBRANE PROTEIN FN0533"/>
    <property type="match status" value="1"/>
</dbReference>
<feature type="transmembrane region" description="Helical" evidence="7">
    <location>
        <begin position="273"/>
        <end position="293"/>
    </location>
</feature>
<feature type="transmembrane region" description="Helical" evidence="7">
    <location>
        <begin position="299"/>
        <end position="320"/>
    </location>
</feature>
<evidence type="ECO:0000256" key="2">
    <source>
        <dbReference type="ARBA" id="ARBA00007977"/>
    </source>
</evidence>
<sequence>MSRPERAHTAESPTRTRPGTLAALALCVALAAVATALGTAAPVIGAPVIGVLAGVLVAAATRSQRHTTWAPGLRLASTWGLQVAVVLLGAQLSLAEVATAGTQALPVMVGTLVACLIGAALLGRALRVERDLRTLIGVGTAICGASAIAAVTPILRPKAGTVAYAMSTIFAFNVAAVLIFPTLGHLLGMGPEAFGIFAGTAVNDTSSVVAAGTAFGDGAAHTAVVVKLTRTLAIIPVSLGLAYLVARREAHARTCQGEVDGPGERRRRPLYTLVPWFLVGFVLVTTVNTFGWIPGGAQSFLGAVSAFLITTALVAIGLSTDLPGLRRAGARPLLLGALLWAVVAGSSLGLQALTGTL</sequence>
<comment type="caution">
    <text evidence="8">The sequence shown here is derived from an EMBL/GenBank/DDBJ whole genome shotgun (WGS) entry which is preliminary data.</text>
</comment>
<evidence type="ECO:0000313" key="9">
    <source>
        <dbReference type="Proteomes" id="UP000824037"/>
    </source>
</evidence>
<dbReference type="AlphaFoldDB" id="A0A9D2EBG3"/>
<keyword evidence="6 7" id="KW-0472">Membrane</keyword>
<dbReference type="EMBL" id="DXBY01000012">
    <property type="protein sequence ID" value="HIZ34230.1"/>
    <property type="molecule type" value="Genomic_DNA"/>
</dbReference>
<feature type="transmembrane region" description="Helical" evidence="7">
    <location>
        <begin position="161"/>
        <end position="180"/>
    </location>
</feature>
<evidence type="ECO:0000256" key="3">
    <source>
        <dbReference type="ARBA" id="ARBA00022475"/>
    </source>
</evidence>
<feature type="transmembrane region" description="Helical" evidence="7">
    <location>
        <begin position="104"/>
        <end position="123"/>
    </location>
</feature>